<sequence length="68" mass="6764">MADSGESSATLVALAEGHALVARKEGEEGRVDSGLRGNAGSMAPTPGRVSRAPARVAPRGPRPGPGLC</sequence>
<evidence type="ECO:0000313" key="1">
    <source>
        <dbReference type="EMBL" id="KAG0422308.1"/>
    </source>
</evidence>
<name>A0AC60PN12_IXOPE</name>
<dbReference type="EMBL" id="JABSTQ010010249">
    <property type="protein sequence ID" value="KAG0422308.1"/>
    <property type="molecule type" value="Genomic_DNA"/>
</dbReference>
<comment type="caution">
    <text evidence="1">The sequence shown here is derived from an EMBL/GenBank/DDBJ whole genome shotgun (WGS) entry which is preliminary data.</text>
</comment>
<keyword evidence="2" id="KW-1185">Reference proteome</keyword>
<evidence type="ECO:0000313" key="2">
    <source>
        <dbReference type="Proteomes" id="UP000805193"/>
    </source>
</evidence>
<dbReference type="Proteomes" id="UP000805193">
    <property type="component" value="Unassembled WGS sequence"/>
</dbReference>
<reference evidence="1 2" key="1">
    <citation type="journal article" date="2020" name="Cell">
        <title>Large-Scale Comparative Analyses of Tick Genomes Elucidate Their Genetic Diversity and Vector Capacities.</title>
        <authorList>
            <consortium name="Tick Genome and Microbiome Consortium (TIGMIC)"/>
            <person name="Jia N."/>
            <person name="Wang J."/>
            <person name="Shi W."/>
            <person name="Du L."/>
            <person name="Sun Y."/>
            <person name="Zhan W."/>
            <person name="Jiang J.F."/>
            <person name="Wang Q."/>
            <person name="Zhang B."/>
            <person name="Ji P."/>
            <person name="Bell-Sakyi L."/>
            <person name="Cui X.M."/>
            <person name="Yuan T.T."/>
            <person name="Jiang B.G."/>
            <person name="Yang W.F."/>
            <person name="Lam T.T."/>
            <person name="Chang Q.C."/>
            <person name="Ding S.J."/>
            <person name="Wang X.J."/>
            <person name="Zhu J.G."/>
            <person name="Ruan X.D."/>
            <person name="Zhao L."/>
            <person name="Wei J.T."/>
            <person name="Ye R.Z."/>
            <person name="Que T.C."/>
            <person name="Du C.H."/>
            <person name="Zhou Y.H."/>
            <person name="Cheng J.X."/>
            <person name="Dai P.F."/>
            <person name="Guo W.B."/>
            <person name="Han X.H."/>
            <person name="Huang E.J."/>
            <person name="Li L.F."/>
            <person name="Wei W."/>
            <person name="Gao Y.C."/>
            <person name="Liu J.Z."/>
            <person name="Shao H.Z."/>
            <person name="Wang X."/>
            <person name="Wang C.C."/>
            <person name="Yang T.C."/>
            <person name="Huo Q.B."/>
            <person name="Li W."/>
            <person name="Chen H.Y."/>
            <person name="Chen S.E."/>
            <person name="Zhou L.G."/>
            <person name="Ni X.B."/>
            <person name="Tian J.H."/>
            <person name="Sheng Y."/>
            <person name="Liu T."/>
            <person name="Pan Y.S."/>
            <person name="Xia L.Y."/>
            <person name="Li J."/>
            <person name="Zhao F."/>
            <person name="Cao W.C."/>
        </authorList>
    </citation>
    <scope>NUCLEOTIDE SEQUENCE [LARGE SCALE GENOMIC DNA]</scope>
    <source>
        <strain evidence="1">Iper-2018</strain>
    </source>
</reference>
<accession>A0AC60PN12</accession>
<proteinExistence type="predicted"/>
<gene>
    <name evidence="1" type="ORF">HPB47_001854</name>
</gene>
<organism evidence="1 2">
    <name type="scientific">Ixodes persulcatus</name>
    <name type="common">Taiga tick</name>
    <dbReference type="NCBI Taxonomy" id="34615"/>
    <lineage>
        <taxon>Eukaryota</taxon>
        <taxon>Metazoa</taxon>
        <taxon>Ecdysozoa</taxon>
        <taxon>Arthropoda</taxon>
        <taxon>Chelicerata</taxon>
        <taxon>Arachnida</taxon>
        <taxon>Acari</taxon>
        <taxon>Parasitiformes</taxon>
        <taxon>Ixodida</taxon>
        <taxon>Ixodoidea</taxon>
        <taxon>Ixodidae</taxon>
        <taxon>Ixodinae</taxon>
        <taxon>Ixodes</taxon>
    </lineage>
</organism>
<protein>
    <submittedName>
        <fullName evidence="1">Uncharacterized protein</fullName>
    </submittedName>
</protein>